<proteinExistence type="predicted"/>
<dbReference type="EMBL" id="CAJNOK010032101">
    <property type="protein sequence ID" value="CAF1480211.1"/>
    <property type="molecule type" value="Genomic_DNA"/>
</dbReference>
<dbReference type="EMBL" id="CAJOBA010054025">
    <property type="protein sequence ID" value="CAF4270817.1"/>
    <property type="molecule type" value="Genomic_DNA"/>
</dbReference>
<keyword evidence="6" id="KW-0804">Transcription</keyword>
<dbReference type="PANTHER" id="PTHR46481:SF10">
    <property type="entry name" value="ZINC FINGER BED DOMAIN-CONTAINING PROTEIN 39"/>
    <property type="match status" value="1"/>
</dbReference>
<sequence length="204" mass="23461">MSYDDNQISSPVVKRRRRTTTSSSSTSSTSQPLNTISTATIFSSPSGSTISRDTPLTRKKRSAAWRYFNQNENDSSQCICNLCKVEIKRYGNGTSALLEHLSLKHSNEYKVVRDGIDRSKPQARQHYLPIDSERSKYVTKLIMEYLLYELLPINMVESDAFKNLIYNIEPAYNMPSRTYFTYKVLLALYNETRTKVEDILRTAN</sequence>
<dbReference type="Pfam" id="PF02892">
    <property type="entry name" value="zf-BED"/>
    <property type="match status" value="1"/>
</dbReference>
<gene>
    <name evidence="11" type="ORF">OVA965_LOCUS36029</name>
    <name evidence="12" type="ORF">TMI583_LOCUS37023</name>
</gene>
<dbReference type="GO" id="GO:0009791">
    <property type="term" value="P:post-embryonic development"/>
    <property type="evidence" value="ECO:0007669"/>
    <property type="project" value="UniProtKB-ARBA"/>
</dbReference>
<keyword evidence="7" id="KW-0539">Nucleus</keyword>
<evidence type="ECO:0000256" key="3">
    <source>
        <dbReference type="ARBA" id="ARBA00022771"/>
    </source>
</evidence>
<evidence type="ECO:0000256" key="2">
    <source>
        <dbReference type="ARBA" id="ARBA00022723"/>
    </source>
</evidence>
<dbReference type="SUPFAM" id="SSF140996">
    <property type="entry name" value="Hermes dimerisation domain"/>
    <property type="match status" value="1"/>
</dbReference>
<dbReference type="Proteomes" id="UP000682733">
    <property type="component" value="Unassembled WGS sequence"/>
</dbReference>
<dbReference type="GO" id="GO:0008270">
    <property type="term" value="F:zinc ion binding"/>
    <property type="evidence" value="ECO:0007669"/>
    <property type="project" value="UniProtKB-KW"/>
</dbReference>
<organism evidence="12 13">
    <name type="scientific">Didymodactylos carnosus</name>
    <dbReference type="NCBI Taxonomy" id="1234261"/>
    <lineage>
        <taxon>Eukaryota</taxon>
        <taxon>Metazoa</taxon>
        <taxon>Spiralia</taxon>
        <taxon>Gnathifera</taxon>
        <taxon>Rotifera</taxon>
        <taxon>Eurotatoria</taxon>
        <taxon>Bdelloidea</taxon>
        <taxon>Philodinida</taxon>
        <taxon>Philodinidae</taxon>
        <taxon>Didymodactylos</taxon>
    </lineage>
</organism>
<accession>A0A8S2T5F8</accession>
<dbReference type="Proteomes" id="UP000677228">
    <property type="component" value="Unassembled WGS sequence"/>
</dbReference>
<evidence type="ECO:0000313" key="12">
    <source>
        <dbReference type="EMBL" id="CAF4270817.1"/>
    </source>
</evidence>
<evidence type="ECO:0000256" key="7">
    <source>
        <dbReference type="ARBA" id="ARBA00023242"/>
    </source>
</evidence>
<protein>
    <recommendedName>
        <fullName evidence="10">BED-type domain-containing protein</fullName>
    </recommendedName>
</protein>
<dbReference type="SUPFAM" id="SSF57667">
    <property type="entry name" value="beta-beta-alpha zinc fingers"/>
    <property type="match status" value="1"/>
</dbReference>
<evidence type="ECO:0000256" key="5">
    <source>
        <dbReference type="ARBA" id="ARBA00023015"/>
    </source>
</evidence>
<dbReference type="PANTHER" id="PTHR46481">
    <property type="entry name" value="ZINC FINGER BED DOMAIN-CONTAINING PROTEIN 4"/>
    <property type="match status" value="1"/>
</dbReference>
<evidence type="ECO:0000313" key="11">
    <source>
        <dbReference type="EMBL" id="CAF1480211.1"/>
    </source>
</evidence>
<evidence type="ECO:0000259" key="10">
    <source>
        <dbReference type="PROSITE" id="PS50808"/>
    </source>
</evidence>
<dbReference type="AlphaFoldDB" id="A0A8S2T5F8"/>
<keyword evidence="3 8" id="KW-0863">Zinc-finger</keyword>
<evidence type="ECO:0000256" key="1">
    <source>
        <dbReference type="ARBA" id="ARBA00004123"/>
    </source>
</evidence>
<dbReference type="SMART" id="SM00614">
    <property type="entry name" value="ZnF_BED"/>
    <property type="match status" value="1"/>
</dbReference>
<feature type="domain" description="BED-type" evidence="10">
    <location>
        <begin position="59"/>
        <end position="112"/>
    </location>
</feature>
<dbReference type="InterPro" id="IPR003656">
    <property type="entry name" value="Znf_BED"/>
</dbReference>
<evidence type="ECO:0000256" key="9">
    <source>
        <dbReference type="SAM" id="MobiDB-lite"/>
    </source>
</evidence>
<feature type="compositionally biased region" description="Low complexity" evidence="9">
    <location>
        <begin position="20"/>
        <end position="30"/>
    </location>
</feature>
<evidence type="ECO:0000256" key="4">
    <source>
        <dbReference type="ARBA" id="ARBA00022833"/>
    </source>
</evidence>
<feature type="region of interest" description="Disordered" evidence="9">
    <location>
        <begin position="1"/>
        <end position="38"/>
    </location>
</feature>
<dbReference type="InterPro" id="IPR036236">
    <property type="entry name" value="Znf_C2H2_sf"/>
</dbReference>
<dbReference type="PROSITE" id="PS50808">
    <property type="entry name" value="ZF_BED"/>
    <property type="match status" value="1"/>
</dbReference>
<evidence type="ECO:0000313" key="13">
    <source>
        <dbReference type="Proteomes" id="UP000682733"/>
    </source>
</evidence>
<comment type="caution">
    <text evidence="12">The sequence shown here is derived from an EMBL/GenBank/DDBJ whole genome shotgun (WGS) entry which is preliminary data.</text>
</comment>
<dbReference type="GO" id="GO:0005634">
    <property type="term" value="C:nucleus"/>
    <property type="evidence" value="ECO:0007669"/>
    <property type="project" value="UniProtKB-SubCell"/>
</dbReference>
<evidence type="ECO:0000256" key="6">
    <source>
        <dbReference type="ARBA" id="ARBA00023163"/>
    </source>
</evidence>
<comment type="subcellular location">
    <subcellularLocation>
        <location evidence="1">Nucleus</location>
    </subcellularLocation>
</comment>
<keyword evidence="4" id="KW-0862">Zinc</keyword>
<keyword evidence="5" id="KW-0805">Transcription regulation</keyword>
<reference evidence="12" key="1">
    <citation type="submission" date="2021-02" db="EMBL/GenBank/DDBJ databases">
        <authorList>
            <person name="Nowell W R."/>
        </authorList>
    </citation>
    <scope>NUCLEOTIDE SEQUENCE</scope>
</reference>
<evidence type="ECO:0000256" key="8">
    <source>
        <dbReference type="PROSITE-ProRule" id="PRU00027"/>
    </source>
</evidence>
<feature type="non-terminal residue" evidence="12">
    <location>
        <position position="1"/>
    </location>
</feature>
<feature type="compositionally biased region" description="Polar residues" evidence="9">
    <location>
        <begin position="1"/>
        <end position="10"/>
    </location>
</feature>
<name>A0A8S2T5F8_9BILA</name>
<keyword evidence="2" id="KW-0479">Metal-binding</keyword>
<dbReference type="InterPro" id="IPR052035">
    <property type="entry name" value="ZnF_BED_domain_contain"/>
</dbReference>
<dbReference type="GO" id="GO:0003677">
    <property type="term" value="F:DNA binding"/>
    <property type="evidence" value="ECO:0007669"/>
    <property type="project" value="InterPro"/>
</dbReference>